<dbReference type="InterPro" id="IPR035500">
    <property type="entry name" value="NHR-like_dom_sf"/>
</dbReference>
<evidence type="ECO:0000256" key="11">
    <source>
        <dbReference type="SAM" id="MobiDB-lite"/>
    </source>
</evidence>
<keyword evidence="3 10" id="KW-0863">Zinc-finger</keyword>
<evidence type="ECO:0000256" key="10">
    <source>
        <dbReference type="RuleBase" id="RU004334"/>
    </source>
</evidence>
<proteinExistence type="inferred from homology"/>
<dbReference type="PRINTS" id="PR00546">
    <property type="entry name" value="THYROIDHORMR"/>
</dbReference>
<accession>A0ABM1C179</accession>
<evidence type="ECO:0000256" key="3">
    <source>
        <dbReference type="ARBA" id="ARBA00022771"/>
    </source>
</evidence>
<dbReference type="PROSITE" id="PS00031">
    <property type="entry name" value="NUCLEAR_REC_DBD_1"/>
    <property type="match status" value="1"/>
</dbReference>
<evidence type="ECO:0000259" key="12">
    <source>
        <dbReference type="PROSITE" id="PS51030"/>
    </source>
</evidence>
<dbReference type="PRINTS" id="PR00047">
    <property type="entry name" value="STROIDFINGER"/>
</dbReference>
<name>A0ABM1C179_LIMPO</name>
<keyword evidence="9 10" id="KW-0539">Nucleus</keyword>
<dbReference type="GeneID" id="106476354"/>
<feature type="compositionally biased region" description="Basic and acidic residues" evidence="11">
    <location>
        <begin position="521"/>
        <end position="540"/>
    </location>
</feature>
<dbReference type="SMART" id="SM00430">
    <property type="entry name" value="HOLI"/>
    <property type="match status" value="1"/>
</dbReference>
<evidence type="ECO:0000256" key="6">
    <source>
        <dbReference type="ARBA" id="ARBA00023125"/>
    </source>
</evidence>
<evidence type="ECO:0000256" key="9">
    <source>
        <dbReference type="ARBA" id="ARBA00023242"/>
    </source>
</evidence>
<feature type="domain" description="Nuclear receptor" evidence="12">
    <location>
        <begin position="10"/>
        <end position="86"/>
    </location>
</feature>
<gene>
    <name evidence="15" type="primary">LOC106476354</name>
</gene>
<evidence type="ECO:0000256" key="8">
    <source>
        <dbReference type="ARBA" id="ARBA00023170"/>
    </source>
</evidence>
<comment type="subcellular location">
    <subcellularLocation>
        <location evidence="10">Nucleus</location>
    </subcellularLocation>
</comment>
<keyword evidence="5 10" id="KW-0805">Transcription regulation</keyword>
<evidence type="ECO:0000256" key="1">
    <source>
        <dbReference type="ARBA" id="ARBA00008092"/>
    </source>
</evidence>
<keyword evidence="6 10" id="KW-0238">DNA-binding</keyword>
<feature type="compositionally biased region" description="Polar residues" evidence="11">
    <location>
        <begin position="510"/>
        <end position="520"/>
    </location>
</feature>
<dbReference type="InterPro" id="IPR001723">
    <property type="entry name" value="Nuclear_hrmn_rcpt"/>
</dbReference>
<dbReference type="PANTHER" id="PTHR24082:SF473">
    <property type="entry name" value="ECDYSONE-INDUCED PROTEIN 75B, ISOFORM B"/>
    <property type="match status" value="1"/>
</dbReference>
<dbReference type="PROSITE" id="PS51030">
    <property type="entry name" value="NUCLEAR_REC_DBD_2"/>
    <property type="match status" value="1"/>
</dbReference>
<feature type="non-terminal residue" evidence="15">
    <location>
        <position position="1"/>
    </location>
</feature>
<keyword evidence="8 10" id="KW-0675">Receptor</keyword>
<dbReference type="SUPFAM" id="SSF48508">
    <property type="entry name" value="Nuclear receptor ligand-binding domain"/>
    <property type="match status" value="1"/>
</dbReference>
<evidence type="ECO:0000259" key="13">
    <source>
        <dbReference type="PROSITE" id="PS51843"/>
    </source>
</evidence>
<keyword evidence="14" id="KW-1185">Reference proteome</keyword>
<keyword evidence="2 10" id="KW-0479">Metal-binding</keyword>
<dbReference type="CDD" id="cd07166">
    <property type="entry name" value="NR_DBD_REV_ERB"/>
    <property type="match status" value="1"/>
</dbReference>
<dbReference type="InterPro" id="IPR001628">
    <property type="entry name" value="Znf_hrmn_rcpt"/>
</dbReference>
<dbReference type="InterPro" id="IPR000536">
    <property type="entry name" value="Nucl_hrmn_rcpt_lig-bd"/>
</dbReference>
<dbReference type="SUPFAM" id="SSF57716">
    <property type="entry name" value="Glucocorticoid receptor-like (DNA-binding domain)"/>
    <property type="match status" value="1"/>
</dbReference>
<sequence length="808" mass="89471">FCVLEFYGTTVLCRVCGDIASGFHYGVHSCEACKGFFRRSTRQKLQYRPCGKNHQCSVRRINRNGCQHCRLRKCIDVGMSRDAVRFGRVPNQEKAKILATMQKVNVKSRDKASKRLNSELEDDNQLINTILSAYEDAFSRDNVIVPANQEPGFTHCPPQLACPLQLGSNPLAIGTNSHNENFSEQFSTAIGGIVEFTKKVPGFNLLPQDDQMTLLKAGVFEVLLVRLACTLDTQNNSMVCLNGQRLQRGTLRSTSSAFFLLDSMFEFAERLNSLKLVTRELGLFSAIVLVAPDRPGLLNADLVYKVHKKLTDVLQNVLTTRQYKNLSSFTEVMKMIRDLRTLHSESLLAYKMEPQGTEDSKPILRSSTNHLQALLRPDNHFLGHSKKDITSSAQNIIGCETIGFIKDCNGSLGSETCSNKRKSSSRSFSNTHSYDLESIGPEEHGYISDLHSLKKSVDHTFEQNVSSGDESYVSCGSDSPKQIHHFKTKRAESPLDSGIESGLEHGHVVTPNNSVCSSPRSLEEKAKEVSETDEKHDSQKHMPVLKRALQAPPLVNTSLMMEDVCKPYKKFHAGGHDLENFTTTTTSLSTSVHGHCQTKVSLSNNHSTLIATLKKPSRFLNEEQIKRSDFIHNIIMRTESVSPNLAVVTCGSTPVSVSADENLTPQSQVKTDNENTAYNIDCVGSMGIPQTCVFVGSGQSTQKVMVSPSSYASGQIRTTHVSNDFPQLISSLESSHIFRKSHSKPRVLNNNYTTILSAPLVTPPLGNITAVVSPVSGQKQIVQVDLSDTPLDLTKRSSVKEFETRWLL</sequence>
<feature type="domain" description="NR LBD" evidence="13">
    <location>
        <begin position="122"/>
        <end position="372"/>
    </location>
</feature>
<dbReference type="SMART" id="SM00399">
    <property type="entry name" value="ZnF_C4"/>
    <property type="match status" value="1"/>
</dbReference>
<dbReference type="PANTHER" id="PTHR24082">
    <property type="entry name" value="NUCLEAR HORMONE RECEPTOR"/>
    <property type="match status" value="1"/>
</dbReference>
<dbReference type="Proteomes" id="UP000694941">
    <property type="component" value="Unplaced"/>
</dbReference>
<comment type="similarity">
    <text evidence="1">Belongs to the nuclear hormone receptor family. NR1 subfamily.</text>
</comment>
<dbReference type="Pfam" id="PF00105">
    <property type="entry name" value="zf-C4"/>
    <property type="match status" value="1"/>
</dbReference>
<dbReference type="InterPro" id="IPR013088">
    <property type="entry name" value="Znf_NHR/GATA"/>
</dbReference>
<dbReference type="PRINTS" id="PR00398">
    <property type="entry name" value="STRDHORMONER"/>
</dbReference>
<evidence type="ECO:0000256" key="5">
    <source>
        <dbReference type="ARBA" id="ARBA00023015"/>
    </source>
</evidence>
<dbReference type="InterPro" id="IPR050234">
    <property type="entry name" value="Nuclear_hormone_rcpt_NR1"/>
</dbReference>
<protein>
    <submittedName>
        <fullName evidence="15">Nuclear hormone receptor E75-like</fullName>
    </submittedName>
</protein>
<dbReference type="PROSITE" id="PS51843">
    <property type="entry name" value="NR_LBD"/>
    <property type="match status" value="1"/>
</dbReference>
<dbReference type="InterPro" id="IPR001728">
    <property type="entry name" value="ThyrH_rcpt"/>
</dbReference>
<feature type="region of interest" description="Disordered" evidence="11">
    <location>
        <begin position="503"/>
        <end position="541"/>
    </location>
</feature>
<dbReference type="Pfam" id="PF00104">
    <property type="entry name" value="Hormone_recep"/>
    <property type="match status" value="1"/>
</dbReference>
<dbReference type="Gene3D" id="3.30.50.10">
    <property type="entry name" value="Erythroid Transcription Factor GATA-1, subunit A"/>
    <property type="match status" value="1"/>
</dbReference>
<organism evidence="14 15">
    <name type="scientific">Limulus polyphemus</name>
    <name type="common">Atlantic horseshoe crab</name>
    <dbReference type="NCBI Taxonomy" id="6850"/>
    <lineage>
        <taxon>Eukaryota</taxon>
        <taxon>Metazoa</taxon>
        <taxon>Ecdysozoa</taxon>
        <taxon>Arthropoda</taxon>
        <taxon>Chelicerata</taxon>
        <taxon>Merostomata</taxon>
        <taxon>Xiphosura</taxon>
        <taxon>Limulidae</taxon>
        <taxon>Limulus</taxon>
    </lineage>
</organism>
<evidence type="ECO:0000313" key="15">
    <source>
        <dbReference type="RefSeq" id="XP_013792465.2"/>
    </source>
</evidence>
<evidence type="ECO:0000256" key="2">
    <source>
        <dbReference type="ARBA" id="ARBA00022723"/>
    </source>
</evidence>
<dbReference type="Gene3D" id="1.10.565.10">
    <property type="entry name" value="Retinoid X Receptor"/>
    <property type="match status" value="1"/>
</dbReference>
<keyword evidence="7 10" id="KW-0804">Transcription</keyword>
<evidence type="ECO:0000256" key="7">
    <source>
        <dbReference type="ARBA" id="ARBA00023163"/>
    </source>
</evidence>
<evidence type="ECO:0000313" key="14">
    <source>
        <dbReference type="Proteomes" id="UP000694941"/>
    </source>
</evidence>
<reference evidence="15" key="1">
    <citation type="submission" date="2025-08" db="UniProtKB">
        <authorList>
            <consortium name="RefSeq"/>
        </authorList>
    </citation>
    <scope>IDENTIFICATION</scope>
    <source>
        <tissue evidence="15">Muscle</tissue>
    </source>
</reference>
<keyword evidence="4 10" id="KW-0862">Zinc</keyword>
<dbReference type="RefSeq" id="XP_013792465.2">
    <property type="nucleotide sequence ID" value="XM_013937011.2"/>
</dbReference>
<evidence type="ECO:0000256" key="4">
    <source>
        <dbReference type="ARBA" id="ARBA00022833"/>
    </source>
</evidence>